<evidence type="ECO:0000313" key="21">
    <source>
        <dbReference type="EMBL" id="SCM81026.1"/>
    </source>
</evidence>
<dbReference type="InterPro" id="IPR024478">
    <property type="entry name" value="HlyB_4HB_MCP"/>
</dbReference>
<dbReference type="SUPFAM" id="SSF47226">
    <property type="entry name" value="Histidine-containing phosphotransfer domain, HPT domain"/>
    <property type="match status" value="1"/>
</dbReference>
<dbReference type="FunFam" id="3.30.565.10:FF:000010">
    <property type="entry name" value="Sensor histidine kinase RcsC"/>
    <property type="match status" value="1"/>
</dbReference>
<feature type="domain" description="Histidine kinase" evidence="18">
    <location>
        <begin position="371"/>
        <end position="593"/>
    </location>
</feature>
<dbReference type="PROSITE" id="PS50109">
    <property type="entry name" value="HIS_KIN"/>
    <property type="match status" value="1"/>
</dbReference>
<dbReference type="RefSeq" id="WP_288184172.1">
    <property type="nucleotide sequence ID" value="NZ_LT608335.1"/>
</dbReference>
<feature type="modified residue" description="4-aspartylphosphate" evidence="16">
    <location>
        <position position="664"/>
    </location>
</feature>
<evidence type="ECO:0000256" key="8">
    <source>
        <dbReference type="ARBA" id="ARBA00022741"/>
    </source>
</evidence>
<dbReference type="PROSITE" id="PS50110">
    <property type="entry name" value="RESPONSE_REGULATORY"/>
    <property type="match status" value="2"/>
</dbReference>
<keyword evidence="11 17" id="KW-1133">Transmembrane helix</keyword>
<feature type="modified residue" description="4-aspartylphosphate" evidence="16">
    <location>
        <position position="803"/>
    </location>
</feature>
<evidence type="ECO:0000259" key="20">
    <source>
        <dbReference type="PROSITE" id="PS50894"/>
    </source>
</evidence>
<protein>
    <recommendedName>
        <fullName evidence="14">Circadian input-output histidine kinase CikA</fullName>
        <ecNumber evidence="4">2.7.13.3</ecNumber>
    </recommendedName>
</protein>
<dbReference type="AlphaFoldDB" id="A0A212LU47"/>
<dbReference type="SUPFAM" id="SSF55874">
    <property type="entry name" value="ATPase domain of HSP90 chaperone/DNA topoisomerase II/histidine kinase"/>
    <property type="match status" value="1"/>
</dbReference>
<evidence type="ECO:0000256" key="10">
    <source>
        <dbReference type="ARBA" id="ARBA00022840"/>
    </source>
</evidence>
<keyword evidence="13 17" id="KW-0472">Membrane</keyword>
<dbReference type="SMART" id="SM00387">
    <property type="entry name" value="HATPase_c"/>
    <property type="match status" value="1"/>
</dbReference>
<dbReference type="EMBL" id="FMJE01000003">
    <property type="protein sequence ID" value="SCM81026.1"/>
    <property type="molecule type" value="Genomic_DNA"/>
</dbReference>
<gene>
    <name evidence="21" type="ORF">KL86SPO_31205</name>
</gene>
<evidence type="ECO:0000256" key="3">
    <source>
        <dbReference type="ARBA" id="ARBA00006402"/>
    </source>
</evidence>
<dbReference type="Pfam" id="PF01627">
    <property type="entry name" value="Hpt"/>
    <property type="match status" value="1"/>
</dbReference>
<dbReference type="InterPro" id="IPR036097">
    <property type="entry name" value="HisK_dim/P_sf"/>
</dbReference>
<dbReference type="InterPro" id="IPR003594">
    <property type="entry name" value="HATPase_dom"/>
</dbReference>
<keyword evidence="10" id="KW-0067">ATP-binding</keyword>
<dbReference type="CDD" id="cd00082">
    <property type="entry name" value="HisKA"/>
    <property type="match status" value="1"/>
</dbReference>
<evidence type="ECO:0000256" key="7">
    <source>
        <dbReference type="ARBA" id="ARBA00022692"/>
    </source>
</evidence>
<feature type="transmembrane region" description="Helical" evidence="17">
    <location>
        <begin position="189"/>
        <end position="210"/>
    </location>
</feature>
<dbReference type="Pfam" id="PF12729">
    <property type="entry name" value="4HB_MCP_1"/>
    <property type="match status" value="1"/>
</dbReference>
<keyword evidence="7 17" id="KW-0812">Transmembrane</keyword>
<dbReference type="PANTHER" id="PTHR45339:SF1">
    <property type="entry name" value="HYBRID SIGNAL TRANSDUCTION HISTIDINE KINASE J"/>
    <property type="match status" value="1"/>
</dbReference>
<evidence type="ECO:0000256" key="6">
    <source>
        <dbReference type="ARBA" id="ARBA00022553"/>
    </source>
</evidence>
<evidence type="ECO:0000256" key="11">
    <source>
        <dbReference type="ARBA" id="ARBA00022989"/>
    </source>
</evidence>
<dbReference type="SMART" id="SM00388">
    <property type="entry name" value="HisKA"/>
    <property type="match status" value="1"/>
</dbReference>
<dbReference type="InterPro" id="IPR008207">
    <property type="entry name" value="Sig_transdc_His_kin_Hpt_dom"/>
</dbReference>
<dbReference type="Gene3D" id="3.40.50.2300">
    <property type="match status" value="2"/>
</dbReference>
<dbReference type="SMART" id="SM00448">
    <property type="entry name" value="REC"/>
    <property type="match status" value="2"/>
</dbReference>
<dbReference type="InterPro" id="IPR005467">
    <property type="entry name" value="His_kinase_dom"/>
</dbReference>
<reference evidence="21" key="1">
    <citation type="submission" date="2016-08" db="EMBL/GenBank/DDBJ databases">
        <authorList>
            <person name="Seilhamer J.J."/>
        </authorList>
    </citation>
    <scope>NUCLEOTIDE SEQUENCE</scope>
    <source>
        <strain evidence="21">86</strain>
    </source>
</reference>
<dbReference type="GO" id="GO:0000155">
    <property type="term" value="F:phosphorelay sensor kinase activity"/>
    <property type="evidence" value="ECO:0007669"/>
    <property type="project" value="InterPro"/>
</dbReference>
<comment type="similarity">
    <text evidence="3">In the N-terminal section; belongs to the phytochrome family.</text>
</comment>
<dbReference type="PANTHER" id="PTHR45339">
    <property type="entry name" value="HYBRID SIGNAL TRANSDUCTION HISTIDINE KINASE J"/>
    <property type="match status" value="1"/>
</dbReference>
<evidence type="ECO:0000256" key="5">
    <source>
        <dbReference type="ARBA" id="ARBA00022475"/>
    </source>
</evidence>
<dbReference type="GO" id="GO:0005886">
    <property type="term" value="C:plasma membrane"/>
    <property type="evidence" value="ECO:0007669"/>
    <property type="project" value="UniProtKB-SubCell"/>
</dbReference>
<comment type="subcellular location">
    <subcellularLocation>
        <location evidence="2">Cell membrane</location>
        <topology evidence="2">Multi-pass membrane protein</topology>
    </subcellularLocation>
</comment>
<sequence length="1016" mass="112894">MQTLPANLKVSRKLLWRFCLVAAVSLLVGIVGIVNILRLQDMDSDLYQYQALPLLKLRVINGCFEQNRVHLRDMVLENDPDKIASYIHELKKTSNKIDYSMQTFAASQLTEVEKKEFAYFSNVLENFNLYRNQVATLCAAGNKELAHKVMVNDGPRLSANFAKAIDRLSLLKEQAGRQAVEENKRRAQAAMAVMVLLLVLAGFAAARFGMAIARMLSAPLEAEKQQLSSSLAVLQRLLNGLDACLYVSDPHTNELLFINDKMKREFCLEDDIAATTCWQALQAGFTQRCNFCPVPQLLANPDTPVTWEEYNTATHKYYKNTDCIIEWLDGKKVHLQHSVDITNLKSTEASLTNAKLAAESASLAKSEFLSRMSHEMRTPMNAIIGMTNIARTAKDQAKKEYCLEKIDQASKHLLGVINDILDMSKIEANKFELYLHEFNLESMLMNIMNVVTFRAEEKKQNLIVNLDPTLPFFIISDETRLSQVITNLLSNAIKFTPNHGTIVLTVTKQEEADNISILKIEVSDNGIGISEEQQARLFTSFEQADGSISRKYGGTGLGLAISQKIVNLMDGSIWIESKLDEGAKFSLTIKVKNGTSQQQPVLSKQIDKTSLRILAVDDSPETRDYFLHVMSAFGLACDVAANGQEALALIHTRQETPYNIIFVDWLMPDINGIDLSKKIKQLTGPNTVVIMISVSDWSDIEKEATAAGISKFIAKPLFPSAIMNAINEIMGVAVKDQTSQFQLQQHDFTAFSLLVAEDVDVNREILASLLEDTGIAIDFAVDGAEALDRFAKQPDAYSLILMDVHMPKMNGYETVRNIRSLPITRAKQVPIIAMTADVFREDIEKCLEAGMNDHIGKPIDPGELITKLNKYLPPTEAPASVRSYQPITFPERLPPDTSPDYTDLLPILDVRAGLNRLMNNKKLYFTLLKNFTGQEIVAEIISLIETDEPVKAANTAHALKGAAANLGLTELSAIAAAIEIQAKNGINVTQLTSSLTTTMDATIILIQKLLEREGVR</sequence>
<dbReference type="Gene3D" id="3.30.565.10">
    <property type="entry name" value="Histidine kinase-like ATPase, C-terminal domain"/>
    <property type="match status" value="1"/>
</dbReference>
<evidence type="ECO:0000259" key="19">
    <source>
        <dbReference type="PROSITE" id="PS50110"/>
    </source>
</evidence>
<evidence type="ECO:0000256" key="1">
    <source>
        <dbReference type="ARBA" id="ARBA00000085"/>
    </source>
</evidence>
<comment type="catalytic activity">
    <reaction evidence="1">
        <text>ATP + protein L-histidine = ADP + protein N-phospho-L-histidine.</text>
        <dbReference type="EC" id="2.7.13.3"/>
    </reaction>
</comment>
<evidence type="ECO:0000256" key="16">
    <source>
        <dbReference type="PROSITE-ProRule" id="PRU00169"/>
    </source>
</evidence>
<feature type="domain" description="HPt" evidence="20">
    <location>
        <begin position="917"/>
        <end position="1013"/>
    </location>
</feature>
<evidence type="ECO:0000256" key="17">
    <source>
        <dbReference type="SAM" id="Phobius"/>
    </source>
</evidence>
<keyword evidence="12" id="KW-0902">Two-component regulatory system</keyword>
<dbReference type="PROSITE" id="PS50894">
    <property type="entry name" value="HPT"/>
    <property type="match status" value="1"/>
</dbReference>
<dbReference type="Pfam" id="PF00072">
    <property type="entry name" value="Response_reg"/>
    <property type="match status" value="2"/>
</dbReference>
<dbReference type="InterPro" id="IPR004358">
    <property type="entry name" value="Sig_transdc_His_kin-like_C"/>
</dbReference>
<feature type="transmembrane region" description="Helical" evidence="17">
    <location>
        <begin position="14"/>
        <end position="37"/>
    </location>
</feature>
<accession>A0A212LU47</accession>
<proteinExistence type="inferred from homology"/>
<dbReference type="Gene3D" id="1.20.120.160">
    <property type="entry name" value="HPT domain"/>
    <property type="match status" value="1"/>
</dbReference>
<evidence type="ECO:0000256" key="2">
    <source>
        <dbReference type="ARBA" id="ARBA00004651"/>
    </source>
</evidence>
<dbReference type="InterPro" id="IPR003661">
    <property type="entry name" value="HisK_dim/P_dom"/>
</dbReference>
<dbReference type="CDD" id="cd17546">
    <property type="entry name" value="REC_hyHK_CKI1_RcsC-like"/>
    <property type="match status" value="2"/>
</dbReference>
<dbReference type="SUPFAM" id="SSF47384">
    <property type="entry name" value="Homodimeric domain of signal transducing histidine kinase"/>
    <property type="match status" value="1"/>
</dbReference>
<organism evidence="21">
    <name type="scientific">uncultured Sporomusa sp</name>
    <dbReference type="NCBI Taxonomy" id="307249"/>
    <lineage>
        <taxon>Bacteria</taxon>
        <taxon>Bacillati</taxon>
        <taxon>Bacillota</taxon>
        <taxon>Negativicutes</taxon>
        <taxon>Selenomonadales</taxon>
        <taxon>Sporomusaceae</taxon>
        <taxon>Sporomusa</taxon>
        <taxon>environmental samples</taxon>
    </lineage>
</organism>
<keyword evidence="8" id="KW-0547">Nucleotide-binding</keyword>
<dbReference type="GO" id="GO:0005524">
    <property type="term" value="F:ATP binding"/>
    <property type="evidence" value="ECO:0007669"/>
    <property type="project" value="UniProtKB-KW"/>
</dbReference>
<dbReference type="InterPro" id="IPR001789">
    <property type="entry name" value="Sig_transdc_resp-reg_receiver"/>
</dbReference>
<dbReference type="PRINTS" id="PR00344">
    <property type="entry name" value="BCTRLSENSOR"/>
</dbReference>
<keyword evidence="6 16" id="KW-0597">Phosphoprotein</keyword>
<feature type="domain" description="Response regulatory" evidence="19">
    <location>
        <begin position="612"/>
        <end position="730"/>
    </location>
</feature>
<feature type="domain" description="Response regulatory" evidence="19">
    <location>
        <begin position="752"/>
        <end position="872"/>
    </location>
</feature>
<keyword evidence="9 21" id="KW-0418">Kinase</keyword>
<dbReference type="InterPro" id="IPR036890">
    <property type="entry name" value="HATPase_C_sf"/>
</dbReference>
<dbReference type="Pfam" id="PF00512">
    <property type="entry name" value="HisKA"/>
    <property type="match status" value="1"/>
</dbReference>
<dbReference type="Pfam" id="PF02518">
    <property type="entry name" value="HATPase_c"/>
    <property type="match status" value="1"/>
</dbReference>
<feature type="modified residue" description="Phosphohistidine" evidence="15">
    <location>
        <position position="957"/>
    </location>
</feature>
<evidence type="ECO:0000256" key="13">
    <source>
        <dbReference type="ARBA" id="ARBA00023136"/>
    </source>
</evidence>
<dbReference type="EC" id="2.7.13.3" evidence="4"/>
<evidence type="ECO:0000259" key="18">
    <source>
        <dbReference type="PROSITE" id="PS50109"/>
    </source>
</evidence>
<evidence type="ECO:0000256" key="15">
    <source>
        <dbReference type="PROSITE-ProRule" id="PRU00110"/>
    </source>
</evidence>
<dbReference type="InterPro" id="IPR036641">
    <property type="entry name" value="HPT_dom_sf"/>
</dbReference>
<dbReference type="InterPro" id="IPR011006">
    <property type="entry name" value="CheY-like_superfamily"/>
</dbReference>
<evidence type="ECO:0000256" key="4">
    <source>
        <dbReference type="ARBA" id="ARBA00012438"/>
    </source>
</evidence>
<evidence type="ECO:0000256" key="14">
    <source>
        <dbReference type="ARBA" id="ARBA00074306"/>
    </source>
</evidence>
<name>A0A212LU47_9FIRM</name>
<evidence type="ECO:0000256" key="12">
    <source>
        <dbReference type="ARBA" id="ARBA00023012"/>
    </source>
</evidence>
<keyword evidence="5" id="KW-1003">Cell membrane</keyword>
<dbReference type="CDD" id="cd16922">
    <property type="entry name" value="HATPase_EvgS-ArcB-TorS-like"/>
    <property type="match status" value="1"/>
</dbReference>
<dbReference type="Gene3D" id="1.10.287.130">
    <property type="match status" value="1"/>
</dbReference>
<evidence type="ECO:0000256" key="9">
    <source>
        <dbReference type="ARBA" id="ARBA00022777"/>
    </source>
</evidence>
<dbReference type="SUPFAM" id="SSF52172">
    <property type="entry name" value="CheY-like"/>
    <property type="match status" value="2"/>
</dbReference>
<keyword evidence="21" id="KW-0808">Transferase</keyword>